<evidence type="ECO:0000256" key="1">
    <source>
        <dbReference type="SAM" id="SignalP"/>
    </source>
</evidence>
<protein>
    <submittedName>
        <fullName evidence="2">Uncharacterized protein</fullName>
    </submittedName>
</protein>
<dbReference type="AlphaFoldDB" id="A0A4P2VNB1"/>
<name>A0A4P2VNB1_FLUSA</name>
<gene>
    <name evidence="2" type="ORF">JCM31447_28120</name>
</gene>
<keyword evidence="1" id="KW-0732">Signal</keyword>
<dbReference type="KEGG" id="sbf:JCM31447_28120"/>
<feature type="signal peptide" evidence="1">
    <location>
        <begin position="1"/>
        <end position="17"/>
    </location>
</feature>
<reference evidence="2 3" key="1">
    <citation type="submission" date="2018-12" db="EMBL/GenBank/DDBJ databases">
        <title>Rubrispira sanarue gen. nov., sp., nov., a member of the order Silvanigrellales, isolated from a brackish lake in Hamamatsu Japan.</title>
        <authorList>
            <person name="Maejima Y."/>
            <person name="Iino T."/>
            <person name="Muraguchi Y."/>
            <person name="Fukuda K."/>
            <person name="Nojiri H."/>
            <person name="Ohkuma M."/>
            <person name="Moriuchi R."/>
            <person name="Dohra H."/>
            <person name="Kimbara K."/>
            <person name="Shintani M."/>
        </authorList>
    </citation>
    <scope>NUCLEOTIDE SEQUENCE [LARGE SCALE GENOMIC DNA]</scope>
    <source>
        <strain evidence="2 3">RF1110005</strain>
    </source>
</reference>
<dbReference type="RefSeq" id="WP_130611930.1">
    <property type="nucleotide sequence ID" value="NZ_AP019368.1"/>
</dbReference>
<dbReference type="Proteomes" id="UP000291236">
    <property type="component" value="Chromosome"/>
</dbReference>
<evidence type="ECO:0000313" key="2">
    <source>
        <dbReference type="EMBL" id="BBH54348.1"/>
    </source>
</evidence>
<proteinExistence type="predicted"/>
<accession>A0A4P2VNB1</accession>
<feature type="chain" id="PRO_5021028557" evidence="1">
    <location>
        <begin position="18"/>
        <end position="89"/>
    </location>
</feature>
<sequence length="89" mass="10130">MKKIVLLTCLFISAANAVEFKSAQGEPLFYCFESSKEVESGLFLKLQCQDKSLNPYTQFYLNDKLTHEVKFLVGKISIKITSNTSPFIR</sequence>
<keyword evidence="3" id="KW-1185">Reference proteome</keyword>
<evidence type="ECO:0000313" key="3">
    <source>
        <dbReference type="Proteomes" id="UP000291236"/>
    </source>
</evidence>
<dbReference type="EMBL" id="AP019368">
    <property type="protein sequence ID" value="BBH54348.1"/>
    <property type="molecule type" value="Genomic_DNA"/>
</dbReference>
<organism evidence="2 3">
    <name type="scientific">Fluviispira sanaruensis</name>
    <dbReference type="NCBI Taxonomy" id="2493639"/>
    <lineage>
        <taxon>Bacteria</taxon>
        <taxon>Pseudomonadati</taxon>
        <taxon>Bdellovibrionota</taxon>
        <taxon>Oligoflexia</taxon>
        <taxon>Silvanigrellales</taxon>
        <taxon>Silvanigrellaceae</taxon>
        <taxon>Fluviispira</taxon>
    </lineage>
</organism>